<dbReference type="EMBL" id="OC929652">
    <property type="protein sequence ID" value="CAD7658359.1"/>
    <property type="molecule type" value="Genomic_DNA"/>
</dbReference>
<protein>
    <submittedName>
        <fullName evidence="1">Uncharacterized protein</fullName>
    </submittedName>
</protein>
<feature type="non-terminal residue" evidence="1">
    <location>
        <position position="1"/>
    </location>
</feature>
<dbReference type="Proteomes" id="UP000728032">
    <property type="component" value="Unassembled WGS sequence"/>
</dbReference>
<sequence length="147" mass="16119">GYGHTAKVAEAISKGVLEAKGECTTTSSRLKDNEWTLLDTADAIIFGAPTYMASVSGPFTILHLKDGLRKNGKIRLQLDLLILVHILEISLSAFNKYFILLCNMGQVEKAPQFGDNEMPTFDRINRLGSYSGLMTQSNHKSSSDIVP</sequence>
<gene>
    <name evidence="1" type="ORF">ONB1V03_LOCUS14980</name>
</gene>
<dbReference type="AlphaFoldDB" id="A0A7R9MDU6"/>
<reference evidence="1" key="1">
    <citation type="submission" date="2020-11" db="EMBL/GenBank/DDBJ databases">
        <authorList>
            <person name="Tran Van P."/>
        </authorList>
    </citation>
    <scope>NUCLEOTIDE SEQUENCE</scope>
</reference>
<dbReference type="SUPFAM" id="SSF52218">
    <property type="entry name" value="Flavoproteins"/>
    <property type="match status" value="1"/>
</dbReference>
<feature type="non-terminal residue" evidence="1">
    <location>
        <position position="147"/>
    </location>
</feature>
<dbReference type="InterPro" id="IPR029039">
    <property type="entry name" value="Flavoprotein-like_sf"/>
</dbReference>
<dbReference type="OrthoDB" id="504689at2759"/>
<evidence type="ECO:0000313" key="2">
    <source>
        <dbReference type="Proteomes" id="UP000728032"/>
    </source>
</evidence>
<dbReference type="Gene3D" id="3.40.50.360">
    <property type="match status" value="1"/>
</dbReference>
<organism evidence="1">
    <name type="scientific">Oppiella nova</name>
    <dbReference type="NCBI Taxonomy" id="334625"/>
    <lineage>
        <taxon>Eukaryota</taxon>
        <taxon>Metazoa</taxon>
        <taxon>Ecdysozoa</taxon>
        <taxon>Arthropoda</taxon>
        <taxon>Chelicerata</taxon>
        <taxon>Arachnida</taxon>
        <taxon>Acari</taxon>
        <taxon>Acariformes</taxon>
        <taxon>Sarcoptiformes</taxon>
        <taxon>Oribatida</taxon>
        <taxon>Brachypylina</taxon>
        <taxon>Oppioidea</taxon>
        <taxon>Oppiidae</taxon>
        <taxon>Oppiella</taxon>
    </lineage>
</organism>
<evidence type="ECO:0000313" key="1">
    <source>
        <dbReference type="EMBL" id="CAD7658359.1"/>
    </source>
</evidence>
<accession>A0A7R9MDU6</accession>
<keyword evidence="2" id="KW-1185">Reference proteome</keyword>
<name>A0A7R9MDU6_9ACAR</name>
<dbReference type="EMBL" id="CAJPVJ010014827">
    <property type="protein sequence ID" value="CAG2175545.1"/>
    <property type="molecule type" value="Genomic_DNA"/>
</dbReference>
<proteinExistence type="predicted"/>